<accession>A0A8X7W6Q2</accession>
<comment type="caution">
    <text evidence="2">The sequence shown here is derived from an EMBL/GenBank/DDBJ whole genome shotgun (WGS) entry which is preliminary data.</text>
</comment>
<organism evidence="2 3">
    <name type="scientific">Brassica carinata</name>
    <name type="common">Ethiopian mustard</name>
    <name type="synonym">Abyssinian cabbage</name>
    <dbReference type="NCBI Taxonomy" id="52824"/>
    <lineage>
        <taxon>Eukaryota</taxon>
        <taxon>Viridiplantae</taxon>
        <taxon>Streptophyta</taxon>
        <taxon>Embryophyta</taxon>
        <taxon>Tracheophyta</taxon>
        <taxon>Spermatophyta</taxon>
        <taxon>Magnoliopsida</taxon>
        <taxon>eudicotyledons</taxon>
        <taxon>Gunneridae</taxon>
        <taxon>Pentapetalae</taxon>
        <taxon>rosids</taxon>
        <taxon>malvids</taxon>
        <taxon>Brassicales</taxon>
        <taxon>Brassicaceae</taxon>
        <taxon>Brassiceae</taxon>
        <taxon>Brassica</taxon>
    </lineage>
</organism>
<reference evidence="2 3" key="1">
    <citation type="submission" date="2020-02" db="EMBL/GenBank/DDBJ databases">
        <authorList>
            <person name="Ma Q."/>
            <person name="Huang Y."/>
            <person name="Song X."/>
            <person name="Pei D."/>
        </authorList>
    </citation>
    <scope>NUCLEOTIDE SEQUENCE [LARGE SCALE GENOMIC DNA]</scope>
    <source>
        <strain evidence="2">Sxm20200214</strain>
        <tissue evidence="2">Leaf</tissue>
    </source>
</reference>
<dbReference type="EMBL" id="JAAMPC010000003">
    <property type="protein sequence ID" value="KAG2323375.1"/>
    <property type="molecule type" value="Genomic_DNA"/>
</dbReference>
<sequence length="179" mass="20824">MEDSNDMHKVHQATLPREDQVTYNQHWDVSLIQMRHHHDQTRNAKPFVVLENRVITDCDSQPHSLVATEKLKEKSKSPNLREKAAAITERTKNRDKIGVSEGWSRTKMSSSGHRRPQSNNLKLTNEPERDEYQPSCIPHLMARLRDKHTRATLAKMRRSENTKTRSVRTSNRCRATPPQ</sequence>
<evidence type="ECO:0000256" key="1">
    <source>
        <dbReference type="SAM" id="MobiDB-lite"/>
    </source>
</evidence>
<feature type="region of interest" description="Disordered" evidence="1">
    <location>
        <begin position="72"/>
        <end position="132"/>
    </location>
</feature>
<feature type="compositionally biased region" description="Basic and acidic residues" evidence="1">
    <location>
        <begin position="72"/>
        <end position="98"/>
    </location>
</feature>
<gene>
    <name evidence="2" type="ORF">Bca52824_016588</name>
</gene>
<dbReference type="AlphaFoldDB" id="A0A8X7W6Q2"/>
<name>A0A8X7W6Q2_BRACI</name>
<evidence type="ECO:0000313" key="2">
    <source>
        <dbReference type="EMBL" id="KAG2323375.1"/>
    </source>
</evidence>
<keyword evidence="3" id="KW-1185">Reference proteome</keyword>
<protein>
    <submittedName>
        <fullName evidence="2">Uncharacterized protein</fullName>
    </submittedName>
</protein>
<feature type="region of interest" description="Disordered" evidence="1">
    <location>
        <begin position="155"/>
        <end position="179"/>
    </location>
</feature>
<feature type="compositionally biased region" description="Polar residues" evidence="1">
    <location>
        <begin position="106"/>
        <end position="123"/>
    </location>
</feature>
<dbReference type="Proteomes" id="UP000886595">
    <property type="component" value="Unassembled WGS sequence"/>
</dbReference>
<proteinExistence type="predicted"/>
<evidence type="ECO:0000313" key="3">
    <source>
        <dbReference type="Proteomes" id="UP000886595"/>
    </source>
</evidence>